<protein>
    <submittedName>
        <fullName evidence="3">VWA domain-containing protein</fullName>
    </submittedName>
</protein>
<name>A0A8J3YNC0_9ACTN</name>
<evidence type="ECO:0000256" key="1">
    <source>
        <dbReference type="SAM" id="Phobius"/>
    </source>
</evidence>
<feature type="domain" description="VWFA" evidence="2">
    <location>
        <begin position="360"/>
        <end position="565"/>
    </location>
</feature>
<comment type="caution">
    <text evidence="3">The sequence shown here is derived from an EMBL/GenBank/DDBJ whole genome shotgun (WGS) entry which is preliminary data.</text>
</comment>
<feature type="transmembrane region" description="Helical" evidence="1">
    <location>
        <begin position="22"/>
        <end position="44"/>
    </location>
</feature>
<dbReference type="SUPFAM" id="SSF53850">
    <property type="entry name" value="Periplasmic binding protein-like II"/>
    <property type="match status" value="1"/>
</dbReference>
<keyword evidence="4" id="KW-1185">Reference proteome</keyword>
<dbReference type="SUPFAM" id="SSF53300">
    <property type="entry name" value="vWA-like"/>
    <property type="match status" value="1"/>
</dbReference>
<dbReference type="EMBL" id="BOPF01000013">
    <property type="protein sequence ID" value="GIJ46971.1"/>
    <property type="molecule type" value="Genomic_DNA"/>
</dbReference>
<keyword evidence="1" id="KW-0812">Transmembrane</keyword>
<accession>A0A8J3YNC0</accession>
<proteinExistence type="predicted"/>
<dbReference type="InterPro" id="IPR036465">
    <property type="entry name" value="vWFA_dom_sf"/>
</dbReference>
<dbReference type="InterPro" id="IPR002035">
    <property type="entry name" value="VWF_A"/>
</dbReference>
<dbReference type="Pfam" id="PF13768">
    <property type="entry name" value="VWA_3"/>
    <property type="match status" value="1"/>
</dbReference>
<sequence>MDGFPVERPPPRSHRRRRSWRITGYWILTLSAVLTVAAGTTIVWRWNAAGTGTRGDAGCPSALLRVAAAPEIANVVQEASRALNPGNAICGPVYVTAREPAAVAAGLRTEHPDVWIPSSSAWLRFAAVNGAVFEAPRQVVASSPLVVVAPAGLSTALWPDRRTGWADVVTKVNKKQIKTVNVADPLRDTAGLLTVLGVHTAMAGTTTDPGIAQMRALSLRNRLAGSGLAADLFARYAQEIDPAAAGERIGVFTATEQALAAYREQSPPVALEGLAPGDGAWHADYPFVAAKEVTADPGREDLVGRLGALLSGEEAQRALADAGFRPGAPPGVGAMPIPEDPERVITTATQWSQYRLLRFQVLILVDGSGSMNSPVTTADGRKTTKADLLRDSGANAIPLFGEDTSLGLWYFGTASATGAPYVEAVPFGPLDEKLGETDRRTVLNQQIAGYKPQENAGTPLYQTVLDGVRTMKSKAKPDVVSMVVVLTDGSDEGSRFAMPRETFLSQLAAEEGDLRPVPVFTIGYGPDADVATLKAMSEASGGQVVMATRTIDVATAIAKVFLAAHTATR</sequence>
<keyword evidence="1" id="KW-1133">Transmembrane helix</keyword>
<dbReference type="Pfam" id="PF13531">
    <property type="entry name" value="SBP_bac_11"/>
    <property type="match status" value="1"/>
</dbReference>
<dbReference type="SMART" id="SM00327">
    <property type="entry name" value="VWA"/>
    <property type="match status" value="1"/>
</dbReference>
<dbReference type="Gene3D" id="3.40.50.410">
    <property type="entry name" value="von Willebrand factor, type A domain"/>
    <property type="match status" value="1"/>
</dbReference>
<dbReference type="PROSITE" id="PS50234">
    <property type="entry name" value="VWFA"/>
    <property type="match status" value="1"/>
</dbReference>
<dbReference type="AlphaFoldDB" id="A0A8J3YNC0"/>
<dbReference type="Proteomes" id="UP000619260">
    <property type="component" value="Unassembled WGS sequence"/>
</dbReference>
<gene>
    <name evidence="3" type="ORF">Val02_38570</name>
</gene>
<evidence type="ECO:0000313" key="4">
    <source>
        <dbReference type="Proteomes" id="UP000619260"/>
    </source>
</evidence>
<evidence type="ECO:0000313" key="3">
    <source>
        <dbReference type="EMBL" id="GIJ46971.1"/>
    </source>
</evidence>
<reference evidence="3" key="1">
    <citation type="submission" date="2021-01" db="EMBL/GenBank/DDBJ databases">
        <title>Whole genome shotgun sequence of Virgisporangium aliadipatigenens NBRC 105644.</title>
        <authorList>
            <person name="Komaki H."/>
            <person name="Tamura T."/>
        </authorList>
    </citation>
    <scope>NUCLEOTIDE SEQUENCE</scope>
    <source>
        <strain evidence="3">NBRC 105644</strain>
    </source>
</reference>
<evidence type="ECO:0000259" key="2">
    <source>
        <dbReference type="PROSITE" id="PS50234"/>
    </source>
</evidence>
<keyword evidence="1" id="KW-0472">Membrane</keyword>
<organism evidence="3 4">
    <name type="scientific">Virgisporangium aliadipatigenens</name>
    <dbReference type="NCBI Taxonomy" id="741659"/>
    <lineage>
        <taxon>Bacteria</taxon>
        <taxon>Bacillati</taxon>
        <taxon>Actinomycetota</taxon>
        <taxon>Actinomycetes</taxon>
        <taxon>Micromonosporales</taxon>
        <taxon>Micromonosporaceae</taxon>
        <taxon>Virgisporangium</taxon>
    </lineage>
</organism>